<reference evidence="17" key="1">
    <citation type="submission" date="2015-03" db="EMBL/GenBank/DDBJ databases">
        <title>Draft genome sequence of a novel methanotroph (Sn10-6) isolated from flooded ricefield rhizosphere in India.</title>
        <authorList>
            <person name="Pandit P.S."/>
            <person name="Pore S.D."/>
            <person name="Arora P."/>
            <person name="Kapse N.G."/>
            <person name="Dhakephalkar P.K."/>
            <person name="Rahalkar M.C."/>
        </authorList>
    </citation>
    <scope>NUCLEOTIDE SEQUENCE [LARGE SCALE GENOMIC DNA]</scope>
    <source>
        <strain evidence="17">Sn10-6</strain>
    </source>
</reference>
<dbReference type="SFLD" id="SFLDG01060">
    <property type="entry name" value="BATS_domain_containing"/>
    <property type="match status" value="1"/>
</dbReference>
<name>A0A0F3IIC5_9GAMM</name>
<keyword evidence="4 13" id="KW-0004">4Fe-4S</keyword>
<evidence type="ECO:0000313" key="17">
    <source>
        <dbReference type="Proteomes" id="UP000033684"/>
    </source>
</evidence>
<feature type="binding site" evidence="13 14">
    <location>
        <position position="61"/>
    </location>
    <ligand>
        <name>[4Fe-4S] cluster</name>
        <dbReference type="ChEBI" id="CHEBI:49883"/>
        <note>4Fe-4S-S-AdoMet</note>
    </ligand>
</feature>
<dbReference type="GO" id="GO:0009102">
    <property type="term" value="P:biotin biosynthetic process"/>
    <property type="evidence" value="ECO:0007669"/>
    <property type="project" value="UniProtKB-UniRule"/>
</dbReference>
<dbReference type="Pfam" id="PF04055">
    <property type="entry name" value="Radical_SAM"/>
    <property type="match status" value="1"/>
</dbReference>
<keyword evidence="10 13" id="KW-0408">Iron</keyword>
<evidence type="ECO:0000256" key="7">
    <source>
        <dbReference type="ARBA" id="ARBA00022714"/>
    </source>
</evidence>
<dbReference type="InterPro" id="IPR007197">
    <property type="entry name" value="rSAM"/>
</dbReference>
<dbReference type="InterPro" id="IPR002684">
    <property type="entry name" value="Biotin_synth/BioAB"/>
</dbReference>
<feature type="binding site" evidence="13 14">
    <location>
        <position position="58"/>
    </location>
    <ligand>
        <name>[4Fe-4S] cluster</name>
        <dbReference type="ChEBI" id="CHEBI:49883"/>
        <note>4Fe-4S-S-AdoMet</note>
    </ligand>
</feature>
<keyword evidence="8 13" id="KW-0479">Metal-binding</keyword>
<proteinExistence type="inferred from homology"/>
<evidence type="ECO:0000256" key="9">
    <source>
        <dbReference type="ARBA" id="ARBA00022756"/>
    </source>
</evidence>
<keyword evidence="6 13" id="KW-0949">S-adenosyl-L-methionine</keyword>
<feature type="binding site" evidence="13 14">
    <location>
        <position position="189"/>
    </location>
    <ligand>
        <name>[2Fe-2S] cluster</name>
        <dbReference type="ChEBI" id="CHEBI:190135"/>
    </ligand>
</feature>
<evidence type="ECO:0000313" key="16">
    <source>
        <dbReference type="EMBL" id="KJV06303.1"/>
    </source>
</evidence>
<dbReference type="GO" id="GO:0051537">
    <property type="term" value="F:2 iron, 2 sulfur cluster binding"/>
    <property type="evidence" value="ECO:0007669"/>
    <property type="project" value="UniProtKB-KW"/>
</dbReference>
<comment type="cofactor">
    <cofactor evidence="13">
        <name>[2Fe-2S] cluster</name>
        <dbReference type="ChEBI" id="CHEBI:190135"/>
    </cofactor>
    <text evidence="13">Binds 1 [2Fe-2S] cluster. The cluster is coordinated with 3 cysteines and 1 arginine.</text>
</comment>
<dbReference type="PATRIC" id="fig|1632867.3.peg.650"/>
<evidence type="ECO:0000256" key="10">
    <source>
        <dbReference type="ARBA" id="ARBA00023004"/>
    </source>
</evidence>
<organism evidence="16 17">
    <name type="scientific">Methylocucumis oryzae</name>
    <dbReference type="NCBI Taxonomy" id="1632867"/>
    <lineage>
        <taxon>Bacteria</taxon>
        <taxon>Pseudomonadati</taxon>
        <taxon>Pseudomonadota</taxon>
        <taxon>Gammaproteobacteria</taxon>
        <taxon>Methylococcales</taxon>
        <taxon>Methylococcaceae</taxon>
        <taxon>Methylocucumis</taxon>
    </lineage>
</organism>
<keyword evidence="7 13" id="KW-0001">2Fe-2S</keyword>
<dbReference type="NCBIfam" id="TIGR00433">
    <property type="entry name" value="bioB"/>
    <property type="match status" value="1"/>
</dbReference>
<protein>
    <recommendedName>
        <fullName evidence="3 13">Biotin synthase</fullName>
        <ecNumber evidence="3 13">2.8.1.6</ecNumber>
    </recommendedName>
</protein>
<comment type="cofactor">
    <cofactor evidence="13 14">
        <name>[4Fe-4S] cluster</name>
        <dbReference type="ChEBI" id="CHEBI:49883"/>
    </cofactor>
    <text evidence="13 14">Binds 1 [4Fe-4S] cluster. The cluster is coordinated with 3 cysteines and an exchangeable S-adenosyl-L-methionine.</text>
</comment>
<dbReference type="OrthoDB" id="9786826at2"/>
<keyword evidence="17" id="KW-1185">Reference proteome</keyword>
<evidence type="ECO:0000256" key="12">
    <source>
        <dbReference type="ARBA" id="ARBA00051157"/>
    </source>
</evidence>
<dbReference type="Gene3D" id="3.20.20.70">
    <property type="entry name" value="Aldolase class I"/>
    <property type="match status" value="1"/>
</dbReference>
<evidence type="ECO:0000256" key="8">
    <source>
        <dbReference type="ARBA" id="ARBA00022723"/>
    </source>
</evidence>
<feature type="binding site" evidence="13 14">
    <location>
        <position position="129"/>
    </location>
    <ligand>
        <name>[2Fe-2S] cluster</name>
        <dbReference type="ChEBI" id="CHEBI:190135"/>
    </ligand>
</feature>
<dbReference type="PANTHER" id="PTHR22976:SF2">
    <property type="entry name" value="BIOTIN SYNTHASE, MITOCHONDRIAL"/>
    <property type="match status" value="1"/>
</dbReference>
<dbReference type="CDD" id="cd01335">
    <property type="entry name" value="Radical_SAM"/>
    <property type="match status" value="1"/>
</dbReference>
<evidence type="ECO:0000259" key="15">
    <source>
        <dbReference type="PROSITE" id="PS51918"/>
    </source>
</evidence>
<dbReference type="UniPathway" id="UPA00078">
    <property type="reaction ID" value="UER00162"/>
</dbReference>
<evidence type="ECO:0000256" key="14">
    <source>
        <dbReference type="PIRSR" id="PIRSR001619-1"/>
    </source>
</evidence>
<dbReference type="SMART" id="SM00729">
    <property type="entry name" value="Elp3"/>
    <property type="match status" value="1"/>
</dbReference>
<evidence type="ECO:0000256" key="3">
    <source>
        <dbReference type="ARBA" id="ARBA00012236"/>
    </source>
</evidence>
<evidence type="ECO:0000256" key="5">
    <source>
        <dbReference type="ARBA" id="ARBA00022679"/>
    </source>
</evidence>
<sequence>MSLIRHDWQTSEVLALFATPFNDLIFNAQTLHRQFFDANEVQISSLLSIKTGSCSEDCGYCPQSARYHTGLTSEALMPVSDVIQAAAQAKQQGASRFCMGAAWRQPKDRDIERVVEMVQGVKALGMETCATLGMLTDSQAARLKDGGLDYYNHNLDTSEDYYSEIITTRTYQDRLDTLDRVRAAGINVCCGGIVGMGESDDDRANLLVQLANLPKHPESVPINMLVQVEGTPLMGTDALDPLLFIRTIAVARIMMPTSRVRLSAGRNSMSDEMQALCFLAGANSIFYGEKLLTTDNPMTNHDKQLFNRLGLHAGGSSYA</sequence>
<evidence type="ECO:0000256" key="1">
    <source>
        <dbReference type="ARBA" id="ARBA00004942"/>
    </source>
</evidence>
<comment type="subunit">
    <text evidence="13">Homodimer.</text>
</comment>
<comment type="catalytic activity">
    <reaction evidence="12 13">
        <text>(4R,5S)-dethiobiotin + (sulfur carrier)-SH + 2 reduced [2Fe-2S]-[ferredoxin] + 2 S-adenosyl-L-methionine = (sulfur carrier)-H + biotin + 2 5'-deoxyadenosine + 2 L-methionine + 2 oxidized [2Fe-2S]-[ferredoxin]</text>
        <dbReference type="Rhea" id="RHEA:22060"/>
        <dbReference type="Rhea" id="RHEA-COMP:10000"/>
        <dbReference type="Rhea" id="RHEA-COMP:10001"/>
        <dbReference type="Rhea" id="RHEA-COMP:14737"/>
        <dbReference type="Rhea" id="RHEA-COMP:14739"/>
        <dbReference type="ChEBI" id="CHEBI:17319"/>
        <dbReference type="ChEBI" id="CHEBI:29917"/>
        <dbReference type="ChEBI" id="CHEBI:33737"/>
        <dbReference type="ChEBI" id="CHEBI:33738"/>
        <dbReference type="ChEBI" id="CHEBI:57586"/>
        <dbReference type="ChEBI" id="CHEBI:57844"/>
        <dbReference type="ChEBI" id="CHEBI:59789"/>
        <dbReference type="ChEBI" id="CHEBI:64428"/>
        <dbReference type="ChEBI" id="CHEBI:149473"/>
        <dbReference type="EC" id="2.8.1.6"/>
    </reaction>
</comment>
<keyword evidence="5 13" id="KW-0808">Transferase</keyword>
<dbReference type="EMBL" id="LAJX01000119">
    <property type="protein sequence ID" value="KJV06303.1"/>
    <property type="molecule type" value="Genomic_DNA"/>
</dbReference>
<dbReference type="GO" id="GO:0005506">
    <property type="term" value="F:iron ion binding"/>
    <property type="evidence" value="ECO:0007669"/>
    <property type="project" value="UniProtKB-UniRule"/>
</dbReference>
<dbReference type="SUPFAM" id="SSF102114">
    <property type="entry name" value="Radical SAM enzymes"/>
    <property type="match status" value="1"/>
</dbReference>
<feature type="domain" description="Radical SAM core" evidence="15">
    <location>
        <begin position="39"/>
        <end position="266"/>
    </location>
</feature>
<dbReference type="GO" id="GO:0051539">
    <property type="term" value="F:4 iron, 4 sulfur cluster binding"/>
    <property type="evidence" value="ECO:0007669"/>
    <property type="project" value="UniProtKB-KW"/>
</dbReference>
<comment type="similarity">
    <text evidence="2 13">Belongs to the radical SAM superfamily. Biotin synthase family.</text>
</comment>
<dbReference type="InterPro" id="IPR024177">
    <property type="entry name" value="Biotin_synthase"/>
</dbReference>
<feature type="binding site" evidence="13 14">
    <location>
        <position position="54"/>
    </location>
    <ligand>
        <name>[4Fe-4S] cluster</name>
        <dbReference type="ChEBI" id="CHEBI:49883"/>
        <note>4Fe-4S-S-AdoMet</note>
    </ligand>
</feature>
<reference evidence="16 17" key="2">
    <citation type="journal article" date="2016" name="Microb. Ecol.">
        <title>Genome Characteristics of a Novel Type I Methanotroph (Sn10-6) Isolated from a Flooded Indian Rice Field.</title>
        <authorList>
            <person name="Rahalkar M.C."/>
            <person name="Pandit P.S."/>
            <person name="Dhakephalkar P.K."/>
            <person name="Pore S."/>
            <person name="Arora P."/>
            <person name="Kapse N."/>
        </authorList>
    </citation>
    <scope>NUCLEOTIDE SEQUENCE [LARGE SCALE GENOMIC DNA]</scope>
    <source>
        <strain evidence="16 17">Sn10-6</strain>
    </source>
</reference>
<comment type="pathway">
    <text evidence="1 13">Cofactor biosynthesis; biotin biosynthesis; biotin from 7,8-diaminononanoate: step 2/2.</text>
</comment>
<dbReference type="Pfam" id="PF06968">
    <property type="entry name" value="BATS"/>
    <property type="match status" value="1"/>
</dbReference>
<keyword evidence="11 13" id="KW-0411">Iron-sulfur</keyword>
<dbReference type="HAMAP" id="MF_01694">
    <property type="entry name" value="BioB"/>
    <property type="match status" value="1"/>
</dbReference>
<gene>
    <name evidence="13" type="primary">bioB</name>
    <name evidence="16" type="ORF">VZ94_12280</name>
</gene>
<dbReference type="InterPro" id="IPR013785">
    <property type="entry name" value="Aldolase_TIM"/>
</dbReference>
<dbReference type="SFLD" id="SFLDG01278">
    <property type="entry name" value="biotin_synthase_like"/>
    <property type="match status" value="1"/>
</dbReference>
<feature type="binding site" evidence="13 14">
    <location>
        <position position="261"/>
    </location>
    <ligand>
        <name>[2Fe-2S] cluster</name>
        <dbReference type="ChEBI" id="CHEBI:190135"/>
    </ligand>
</feature>
<dbReference type="InterPro" id="IPR010722">
    <property type="entry name" value="BATS_dom"/>
</dbReference>
<evidence type="ECO:0000256" key="11">
    <source>
        <dbReference type="ARBA" id="ARBA00023014"/>
    </source>
</evidence>
<comment type="function">
    <text evidence="13">Catalyzes the conversion of dethiobiotin (DTB) to biotin by the insertion of a sulfur atom into dethiobiotin via a radical-based mechanism.</text>
</comment>
<evidence type="ECO:0000256" key="13">
    <source>
        <dbReference type="HAMAP-Rule" id="MF_01694"/>
    </source>
</evidence>
<accession>A0A0F3IIC5</accession>
<feature type="binding site" evidence="13 14">
    <location>
        <position position="98"/>
    </location>
    <ligand>
        <name>[2Fe-2S] cluster</name>
        <dbReference type="ChEBI" id="CHEBI:190135"/>
    </ligand>
</feature>
<dbReference type="Proteomes" id="UP000033684">
    <property type="component" value="Unassembled WGS sequence"/>
</dbReference>
<dbReference type="SFLD" id="SFLDS00029">
    <property type="entry name" value="Radical_SAM"/>
    <property type="match status" value="1"/>
</dbReference>
<evidence type="ECO:0000256" key="6">
    <source>
        <dbReference type="ARBA" id="ARBA00022691"/>
    </source>
</evidence>
<keyword evidence="9 13" id="KW-0093">Biotin biosynthesis</keyword>
<dbReference type="InterPro" id="IPR058240">
    <property type="entry name" value="rSAM_sf"/>
</dbReference>
<evidence type="ECO:0000256" key="2">
    <source>
        <dbReference type="ARBA" id="ARBA00010765"/>
    </source>
</evidence>
<dbReference type="AlphaFoldDB" id="A0A0F3IIC5"/>
<evidence type="ECO:0000256" key="4">
    <source>
        <dbReference type="ARBA" id="ARBA00022485"/>
    </source>
</evidence>
<dbReference type="FunFam" id="3.20.20.70:FF:000011">
    <property type="entry name" value="Biotin synthase"/>
    <property type="match status" value="1"/>
</dbReference>
<dbReference type="GO" id="GO:0004076">
    <property type="term" value="F:biotin synthase activity"/>
    <property type="evidence" value="ECO:0007669"/>
    <property type="project" value="UniProtKB-UniRule"/>
</dbReference>
<dbReference type="EC" id="2.8.1.6" evidence="3 13"/>
<dbReference type="RefSeq" id="WP_045779449.1">
    <property type="nucleotide sequence ID" value="NZ_LAJX01000119.1"/>
</dbReference>
<comment type="cofactor">
    <cofactor evidence="14">
        <name>[2Fe-2S] cluster</name>
        <dbReference type="ChEBI" id="CHEBI:190135"/>
    </cofactor>
    <text evidence="14">Binds 1 [2Fe-2S] cluster. The cluster is coordinated with 3 cysteines and 1 arginine.</text>
</comment>
<dbReference type="PANTHER" id="PTHR22976">
    <property type="entry name" value="BIOTIN SYNTHASE"/>
    <property type="match status" value="1"/>
</dbReference>
<dbReference type="InterPro" id="IPR006638">
    <property type="entry name" value="Elp3/MiaA/NifB-like_rSAM"/>
</dbReference>
<comment type="caution">
    <text evidence="16">The sequence shown here is derived from an EMBL/GenBank/DDBJ whole genome shotgun (WGS) entry which is preliminary data.</text>
</comment>
<dbReference type="PROSITE" id="PS51918">
    <property type="entry name" value="RADICAL_SAM"/>
    <property type="match status" value="1"/>
</dbReference>
<dbReference type="SMART" id="SM00876">
    <property type="entry name" value="BATS"/>
    <property type="match status" value="1"/>
</dbReference>
<dbReference type="SFLD" id="SFLDF00272">
    <property type="entry name" value="biotin_synthase"/>
    <property type="match status" value="1"/>
</dbReference>
<dbReference type="PIRSF" id="PIRSF001619">
    <property type="entry name" value="Biotin_synth"/>
    <property type="match status" value="1"/>
</dbReference>